<dbReference type="GO" id="GO:0030246">
    <property type="term" value="F:carbohydrate binding"/>
    <property type="evidence" value="ECO:0007669"/>
    <property type="project" value="InterPro"/>
</dbReference>
<evidence type="ECO:0000256" key="4">
    <source>
        <dbReference type="ARBA" id="ARBA00023163"/>
    </source>
</evidence>
<dbReference type="SUPFAM" id="SSF100950">
    <property type="entry name" value="NagB/RpiA/CoA transferase-like"/>
    <property type="match status" value="1"/>
</dbReference>
<dbReference type="PANTHER" id="PTHR34294:SF1">
    <property type="entry name" value="TRANSCRIPTIONAL REGULATOR LSRR"/>
    <property type="match status" value="1"/>
</dbReference>
<dbReference type="Pfam" id="PF04198">
    <property type="entry name" value="Sugar-bind"/>
    <property type="match status" value="1"/>
</dbReference>
<dbReference type="InterPro" id="IPR037171">
    <property type="entry name" value="NagB/RpiA_transferase-like"/>
</dbReference>
<name>A0A2Y9BWX5_9MICO</name>
<dbReference type="InterPro" id="IPR007324">
    <property type="entry name" value="Sugar-bd_dom_put"/>
</dbReference>
<dbReference type="RefSeq" id="WP_110851713.1">
    <property type="nucleotide sequence ID" value="NZ_QKLZ01000003.1"/>
</dbReference>
<dbReference type="EMBL" id="UETB01000003">
    <property type="protein sequence ID" value="SSA39842.1"/>
    <property type="molecule type" value="Genomic_DNA"/>
</dbReference>
<proteinExistence type="inferred from homology"/>
<accession>A0A2Y9BWX5</accession>
<dbReference type="InterPro" id="IPR036388">
    <property type="entry name" value="WH-like_DNA-bd_sf"/>
</dbReference>
<feature type="domain" description="Sugar-binding" evidence="5">
    <location>
        <begin position="66"/>
        <end position="314"/>
    </location>
</feature>
<gene>
    <name evidence="6" type="ORF">SAMN05216184_10330</name>
</gene>
<dbReference type="AlphaFoldDB" id="A0A2Y9BWX5"/>
<evidence type="ECO:0000256" key="2">
    <source>
        <dbReference type="ARBA" id="ARBA00023015"/>
    </source>
</evidence>
<sequence>MSTHRPDGSPLTHDELLIDVARRYYFGNESKVEIAATLGLSRFKVARMLEEAVHRGAVRITLHRPTTRASELSVRLKQRYGLNHAVVVPAEQRTEPEVRRLLGDAGARLLTTLLAEGDVLGVSWGRTIKALAEATVSLPRVPVVQLSGIAGNPGENSMELVRILSSITKDDAFPLYTPLLVPDAATARSLRHSPGVAEAFDRFRSVSVAVVAVGSWNPANSQLRTFFSTQDQAALTAMGLQAETGGILLDAEGSEIDSPVVERIMGISSVELRAVPTVVAVAGHVTKAKAIRSVLLAGIANALVTDDAVARLLLQDEPLI</sequence>
<evidence type="ECO:0000259" key="5">
    <source>
        <dbReference type="Pfam" id="PF04198"/>
    </source>
</evidence>
<organism evidence="6 7">
    <name type="scientific">Georgenia satyanarayanai</name>
    <dbReference type="NCBI Taxonomy" id="860221"/>
    <lineage>
        <taxon>Bacteria</taxon>
        <taxon>Bacillati</taxon>
        <taxon>Actinomycetota</taxon>
        <taxon>Actinomycetes</taxon>
        <taxon>Micrococcales</taxon>
        <taxon>Bogoriellaceae</taxon>
        <taxon>Georgenia</taxon>
    </lineage>
</organism>
<reference evidence="6 7" key="1">
    <citation type="submission" date="2016-10" db="EMBL/GenBank/DDBJ databases">
        <authorList>
            <person name="Cai Z."/>
        </authorList>
    </citation>
    <scope>NUCLEOTIDE SEQUENCE [LARGE SCALE GENOMIC DNA]</scope>
    <source>
        <strain evidence="6 7">CGMCC 1.10826</strain>
    </source>
</reference>
<evidence type="ECO:0000256" key="1">
    <source>
        <dbReference type="ARBA" id="ARBA00010466"/>
    </source>
</evidence>
<dbReference type="InterPro" id="IPR051054">
    <property type="entry name" value="SorC_transcr_regulators"/>
</dbReference>
<keyword evidence="7" id="KW-1185">Reference proteome</keyword>
<dbReference type="GO" id="GO:0003677">
    <property type="term" value="F:DNA binding"/>
    <property type="evidence" value="ECO:0007669"/>
    <property type="project" value="UniProtKB-KW"/>
</dbReference>
<dbReference type="Gene3D" id="1.10.10.10">
    <property type="entry name" value="Winged helix-like DNA-binding domain superfamily/Winged helix DNA-binding domain"/>
    <property type="match status" value="1"/>
</dbReference>
<protein>
    <submittedName>
        <fullName evidence="6">Transcriptional regulator</fullName>
    </submittedName>
</protein>
<keyword evidence="3" id="KW-0238">DNA-binding</keyword>
<evidence type="ECO:0000256" key="3">
    <source>
        <dbReference type="ARBA" id="ARBA00023125"/>
    </source>
</evidence>
<keyword evidence="2" id="KW-0805">Transcription regulation</keyword>
<dbReference type="OrthoDB" id="186585at2"/>
<dbReference type="Gene3D" id="3.40.50.1360">
    <property type="match status" value="1"/>
</dbReference>
<evidence type="ECO:0000313" key="7">
    <source>
        <dbReference type="Proteomes" id="UP000250222"/>
    </source>
</evidence>
<dbReference type="Proteomes" id="UP000250222">
    <property type="component" value="Unassembled WGS sequence"/>
</dbReference>
<keyword evidence="4" id="KW-0804">Transcription</keyword>
<dbReference type="PANTHER" id="PTHR34294">
    <property type="entry name" value="TRANSCRIPTIONAL REGULATOR-RELATED"/>
    <property type="match status" value="1"/>
</dbReference>
<comment type="similarity">
    <text evidence="1">Belongs to the SorC transcriptional regulatory family.</text>
</comment>
<evidence type="ECO:0000313" key="6">
    <source>
        <dbReference type="EMBL" id="SSA39842.1"/>
    </source>
</evidence>